<dbReference type="InterPro" id="IPR036148">
    <property type="entry name" value="MmgE/PrpD_sf"/>
</dbReference>
<proteinExistence type="inferred from homology"/>
<comment type="caution">
    <text evidence="4">The sequence shown here is derived from an EMBL/GenBank/DDBJ whole genome shotgun (WGS) entry which is preliminary data.</text>
</comment>
<feature type="domain" description="MmgE/PrpD N-terminal" evidence="2">
    <location>
        <begin position="13"/>
        <end position="252"/>
    </location>
</feature>
<dbReference type="Gene3D" id="1.10.4100.10">
    <property type="entry name" value="2-methylcitrate dehydratase PrpD"/>
    <property type="match status" value="1"/>
</dbReference>
<dbReference type="OrthoDB" id="8873320at2"/>
<keyword evidence="5" id="KW-1185">Reference proteome</keyword>
<dbReference type="PANTHER" id="PTHR16943">
    <property type="entry name" value="2-METHYLCITRATE DEHYDRATASE-RELATED"/>
    <property type="match status" value="1"/>
</dbReference>
<dbReference type="PANTHER" id="PTHR16943:SF8">
    <property type="entry name" value="2-METHYLCITRATE DEHYDRATASE"/>
    <property type="match status" value="1"/>
</dbReference>
<dbReference type="InterPro" id="IPR042183">
    <property type="entry name" value="MmgE/PrpD_sf_1"/>
</dbReference>
<reference evidence="4 5" key="1">
    <citation type="submission" date="2019-07" db="EMBL/GenBank/DDBJ databases">
        <title>Qingshengfaniella alkalisoli gen. nov., sp. nov., isolated from saline soil.</title>
        <authorList>
            <person name="Xu L."/>
            <person name="Huang X.-X."/>
            <person name="Sun J.-Q."/>
        </authorList>
    </citation>
    <scope>NUCLEOTIDE SEQUENCE [LARGE SCALE GENOMIC DNA]</scope>
    <source>
        <strain evidence="4 5">DSM 27279</strain>
    </source>
</reference>
<evidence type="ECO:0000313" key="4">
    <source>
        <dbReference type="EMBL" id="TSH93060.1"/>
    </source>
</evidence>
<dbReference type="EMBL" id="VLTJ01000029">
    <property type="protein sequence ID" value="TSH93060.1"/>
    <property type="molecule type" value="Genomic_DNA"/>
</dbReference>
<sequence length="458" mass="47702">MNVEGKSSALALLAAQARRITLDELPADVRRQGALCILDTIGCMIAGTATPEARMLYGCESEHQGGPAAVVPGTDWSLGLYAALRANGYLGDILELNDLIGGHASIGNVTAALALAEVQGASGAALLEAAIRGVEITTRVYAAVYPSLKRFTEVGMVPVGIPSSVGAAAAAARLLDLDEGQTRHAMAIAGAMAGWCPAEVIFGDGGTMKPLLFGAQPAAVAVKAAFDARNGMTGPQHLLDSKLGYFNTVSVGGSLDDAPARAWALAAPRRKLHACCGYIHAPVDAVAQLRPQLARGFAGGTLQVHVAPYVADVVSKAAPPNSPNDARFHLQYCLAIVMQGGDTIRPEHSIRMGEHLADPAIVQAMGRVTVVADPTLNHYHQCKAVFTAADGRQYIQAPAGPRGSAQCPLSDDEVVAKFVSLAEPVLGRARAEQVVQVLTRLEDLANVRELARLLVPSA</sequence>
<dbReference type="GO" id="GO:0016829">
    <property type="term" value="F:lyase activity"/>
    <property type="evidence" value="ECO:0007669"/>
    <property type="project" value="InterPro"/>
</dbReference>
<comment type="similarity">
    <text evidence="1">Belongs to the PrpD family.</text>
</comment>
<accession>A0A556AJM1</accession>
<dbReference type="InterPro" id="IPR005656">
    <property type="entry name" value="MmgE_PrpD"/>
</dbReference>
<dbReference type="Gene3D" id="3.30.1330.120">
    <property type="entry name" value="2-methylcitrate dehydratase PrpD"/>
    <property type="match status" value="1"/>
</dbReference>
<feature type="domain" description="MmgE/PrpD C-terminal" evidence="3">
    <location>
        <begin position="273"/>
        <end position="436"/>
    </location>
</feature>
<dbReference type="AlphaFoldDB" id="A0A556AJM1"/>
<evidence type="ECO:0000256" key="1">
    <source>
        <dbReference type="ARBA" id="ARBA00006174"/>
    </source>
</evidence>
<evidence type="ECO:0000313" key="5">
    <source>
        <dbReference type="Proteomes" id="UP000318405"/>
    </source>
</evidence>
<dbReference type="RefSeq" id="WP_143949427.1">
    <property type="nucleotide sequence ID" value="NZ_BAABMB010000001.1"/>
</dbReference>
<dbReference type="Pfam" id="PF03972">
    <property type="entry name" value="MmgE_PrpD_N"/>
    <property type="match status" value="1"/>
</dbReference>
<dbReference type="Proteomes" id="UP000318405">
    <property type="component" value="Unassembled WGS sequence"/>
</dbReference>
<name>A0A556AJM1_9BURK</name>
<protein>
    <submittedName>
        <fullName evidence="4">MmgE/PrpD family protein</fullName>
    </submittedName>
</protein>
<organism evidence="4 5">
    <name type="scientific">Verticiella sediminum</name>
    <dbReference type="NCBI Taxonomy" id="1247510"/>
    <lineage>
        <taxon>Bacteria</taxon>
        <taxon>Pseudomonadati</taxon>
        <taxon>Pseudomonadota</taxon>
        <taxon>Betaproteobacteria</taxon>
        <taxon>Burkholderiales</taxon>
        <taxon>Alcaligenaceae</taxon>
        <taxon>Verticiella</taxon>
    </lineage>
</organism>
<evidence type="ECO:0000259" key="2">
    <source>
        <dbReference type="Pfam" id="PF03972"/>
    </source>
</evidence>
<dbReference type="InterPro" id="IPR042188">
    <property type="entry name" value="MmgE/PrpD_sf_2"/>
</dbReference>
<dbReference type="SUPFAM" id="SSF103378">
    <property type="entry name" value="2-methylcitrate dehydratase PrpD"/>
    <property type="match status" value="1"/>
</dbReference>
<gene>
    <name evidence="4" type="ORF">FOZ76_16890</name>
</gene>
<evidence type="ECO:0000259" key="3">
    <source>
        <dbReference type="Pfam" id="PF19305"/>
    </source>
</evidence>
<dbReference type="InterPro" id="IPR045336">
    <property type="entry name" value="MmgE_PrpD_N"/>
</dbReference>
<dbReference type="Pfam" id="PF19305">
    <property type="entry name" value="MmgE_PrpD_C"/>
    <property type="match status" value="1"/>
</dbReference>
<dbReference type="InterPro" id="IPR045337">
    <property type="entry name" value="MmgE_PrpD_C"/>
</dbReference>